<dbReference type="KEGG" id="tsy:THSYN_25210"/>
<evidence type="ECO:0000313" key="3">
    <source>
        <dbReference type="Proteomes" id="UP000232638"/>
    </source>
</evidence>
<dbReference type="InterPro" id="IPR036388">
    <property type="entry name" value="WH-like_DNA-bd_sf"/>
</dbReference>
<dbReference type="AlphaFoldDB" id="A0A2K8UEE7"/>
<feature type="region of interest" description="Disordered" evidence="1">
    <location>
        <begin position="130"/>
        <end position="157"/>
    </location>
</feature>
<keyword evidence="3" id="KW-1185">Reference proteome</keyword>
<dbReference type="InterPro" id="IPR036390">
    <property type="entry name" value="WH_DNA-bd_sf"/>
</dbReference>
<accession>A0A2K8UEE7</accession>
<protein>
    <submittedName>
        <fullName evidence="2">MarR family EPS-associated transcriptional regulator</fullName>
    </submittedName>
</protein>
<reference evidence="2 3" key="1">
    <citation type="submission" date="2017-03" db="EMBL/GenBank/DDBJ databases">
        <title>Complete genome sequence of Candidatus 'Thiodictyon syntrophicum' sp. nov. strain Cad16T, a photolithoautotroph purple sulfur bacterium isolated from an alpine meromictic lake.</title>
        <authorList>
            <person name="Luedin S.M."/>
            <person name="Pothier J.F."/>
            <person name="Danza F."/>
            <person name="Storelli N."/>
            <person name="Wittwer M."/>
            <person name="Tonolla M."/>
        </authorList>
    </citation>
    <scope>NUCLEOTIDE SEQUENCE [LARGE SCALE GENOMIC DNA]</scope>
    <source>
        <strain evidence="2 3">Cad16T</strain>
    </source>
</reference>
<dbReference type="Proteomes" id="UP000232638">
    <property type="component" value="Chromosome"/>
</dbReference>
<dbReference type="Gene3D" id="1.10.10.10">
    <property type="entry name" value="Winged helix-like DNA-binding domain superfamily/Winged helix DNA-binding domain"/>
    <property type="match status" value="1"/>
</dbReference>
<dbReference type="SUPFAM" id="SSF46785">
    <property type="entry name" value="Winged helix' DNA-binding domain"/>
    <property type="match status" value="1"/>
</dbReference>
<dbReference type="OrthoDB" id="8537236at2"/>
<dbReference type="EMBL" id="CP020370">
    <property type="protein sequence ID" value="AUB83905.1"/>
    <property type="molecule type" value="Genomic_DNA"/>
</dbReference>
<dbReference type="InterPro" id="IPR026433">
    <property type="entry name" value="MarR_EPS"/>
</dbReference>
<gene>
    <name evidence="2" type="ORF">THSYN_25210</name>
</gene>
<dbReference type="NCBIfam" id="TIGR04176">
    <property type="entry name" value="MarR_EPS"/>
    <property type="match status" value="1"/>
</dbReference>
<proteinExistence type="predicted"/>
<organism evidence="2 3">
    <name type="scientific">Candidatus Thiodictyon syntrophicum</name>
    <dbReference type="NCBI Taxonomy" id="1166950"/>
    <lineage>
        <taxon>Bacteria</taxon>
        <taxon>Pseudomonadati</taxon>
        <taxon>Pseudomonadota</taxon>
        <taxon>Gammaproteobacteria</taxon>
        <taxon>Chromatiales</taxon>
        <taxon>Chromatiaceae</taxon>
        <taxon>Thiodictyon</taxon>
    </lineage>
</organism>
<dbReference type="Pfam" id="PF13412">
    <property type="entry name" value="HTH_24"/>
    <property type="match status" value="1"/>
</dbReference>
<name>A0A2K8UEE7_9GAMM</name>
<evidence type="ECO:0000256" key="1">
    <source>
        <dbReference type="SAM" id="MobiDB-lite"/>
    </source>
</evidence>
<evidence type="ECO:0000313" key="2">
    <source>
        <dbReference type="EMBL" id="AUB83905.1"/>
    </source>
</evidence>
<sequence length="157" mass="17517">MRYRLLKHLSEQPQASQRQLSEILGVSVGSLNDCVNALIERGWVKVTNFRNSRNKLAYAYFLTPSGIEAKTRIAMCFLQRKLEEYAARPARRRGGAAGVLQHLRHLRRTGTAADRRAPPVVDCTGLVHPTMPGGRNYDQGPAPLLDDDDYPGSTEKT</sequence>